<keyword evidence="1" id="KW-0863">Zinc-finger</keyword>
<comment type="caution">
    <text evidence="6">The sequence shown here is derived from an EMBL/GenBank/DDBJ whole genome shotgun (WGS) entry which is preliminary data.</text>
</comment>
<feature type="region of interest" description="Disordered" evidence="3">
    <location>
        <begin position="753"/>
        <end position="816"/>
    </location>
</feature>
<feature type="domain" description="Integrase catalytic" evidence="5">
    <location>
        <begin position="890"/>
        <end position="1050"/>
    </location>
</feature>
<feature type="domain" description="CCHC-type" evidence="4">
    <location>
        <begin position="491"/>
        <end position="507"/>
    </location>
</feature>
<feature type="compositionally biased region" description="Polar residues" evidence="3">
    <location>
        <begin position="781"/>
        <end position="805"/>
    </location>
</feature>
<dbReference type="OrthoDB" id="2096280at2759"/>
<dbReference type="SUPFAM" id="SSF53098">
    <property type="entry name" value="Ribonuclease H-like"/>
    <property type="match status" value="1"/>
</dbReference>
<dbReference type="InterPro" id="IPR012337">
    <property type="entry name" value="RNaseH-like_sf"/>
</dbReference>
<feature type="compositionally biased region" description="Basic and acidic residues" evidence="3">
    <location>
        <begin position="1124"/>
        <end position="1133"/>
    </location>
</feature>
<dbReference type="Pfam" id="PF25325">
    <property type="entry name" value="EF-hand_EFHB_C"/>
    <property type="match status" value="1"/>
</dbReference>
<dbReference type="Pfam" id="PF00098">
    <property type="entry name" value="zf-CCHC"/>
    <property type="match status" value="1"/>
</dbReference>
<dbReference type="SMART" id="SM00343">
    <property type="entry name" value="ZnF_C2HC"/>
    <property type="match status" value="1"/>
</dbReference>
<dbReference type="Proteomes" id="UP000186817">
    <property type="component" value="Unassembled WGS sequence"/>
</dbReference>
<evidence type="ECO:0000259" key="5">
    <source>
        <dbReference type="PROSITE" id="PS50994"/>
    </source>
</evidence>
<organism evidence="6 7">
    <name type="scientific">Symbiodinium microadriaticum</name>
    <name type="common">Dinoflagellate</name>
    <name type="synonym">Zooxanthella microadriatica</name>
    <dbReference type="NCBI Taxonomy" id="2951"/>
    <lineage>
        <taxon>Eukaryota</taxon>
        <taxon>Sar</taxon>
        <taxon>Alveolata</taxon>
        <taxon>Dinophyceae</taxon>
        <taxon>Suessiales</taxon>
        <taxon>Symbiodiniaceae</taxon>
        <taxon>Symbiodinium</taxon>
    </lineage>
</organism>
<evidence type="ECO:0000259" key="4">
    <source>
        <dbReference type="PROSITE" id="PS50158"/>
    </source>
</evidence>
<dbReference type="GO" id="GO:0008270">
    <property type="term" value="F:zinc ion binding"/>
    <property type="evidence" value="ECO:0007669"/>
    <property type="project" value="UniProtKB-KW"/>
</dbReference>
<feature type="region of interest" description="Disordered" evidence="3">
    <location>
        <begin position="1103"/>
        <end position="1183"/>
    </location>
</feature>
<protein>
    <submittedName>
        <fullName evidence="6">Copia protein</fullName>
    </submittedName>
</protein>
<dbReference type="InterPro" id="IPR013103">
    <property type="entry name" value="RVT_2"/>
</dbReference>
<accession>A0A1Q9C5G4</accession>
<dbReference type="GO" id="GO:0003676">
    <property type="term" value="F:nucleic acid binding"/>
    <property type="evidence" value="ECO:0007669"/>
    <property type="project" value="InterPro"/>
</dbReference>
<feature type="region of interest" description="Disordered" evidence="3">
    <location>
        <begin position="38"/>
        <end position="72"/>
    </location>
</feature>
<reference evidence="6 7" key="1">
    <citation type="submission" date="2016-02" db="EMBL/GenBank/DDBJ databases">
        <title>Genome analysis of coral dinoflagellate symbionts highlights evolutionary adaptations to a symbiotic lifestyle.</title>
        <authorList>
            <person name="Aranda M."/>
            <person name="Li Y."/>
            <person name="Liew Y.J."/>
            <person name="Baumgarten S."/>
            <person name="Simakov O."/>
            <person name="Wilson M."/>
            <person name="Piel J."/>
            <person name="Ashoor H."/>
            <person name="Bougouffa S."/>
            <person name="Bajic V.B."/>
            <person name="Ryu T."/>
            <person name="Ravasi T."/>
            <person name="Bayer T."/>
            <person name="Micklem G."/>
            <person name="Kim H."/>
            <person name="Bhak J."/>
            <person name="Lajeunesse T.C."/>
            <person name="Voolstra C.R."/>
        </authorList>
    </citation>
    <scope>NUCLEOTIDE SEQUENCE [LARGE SCALE GENOMIC DNA]</scope>
    <source>
        <strain evidence="6 7">CCMP2467</strain>
    </source>
</reference>
<evidence type="ECO:0000256" key="2">
    <source>
        <dbReference type="SAM" id="Coils"/>
    </source>
</evidence>
<keyword evidence="1" id="KW-0862">Zinc</keyword>
<dbReference type="PROSITE" id="PS50158">
    <property type="entry name" value="ZF_CCHC"/>
    <property type="match status" value="1"/>
</dbReference>
<evidence type="ECO:0000256" key="3">
    <source>
        <dbReference type="SAM" id="MobiDB-lite"/>
    </source>
</evidence>
<dbReference type="SUPFAM" id="SSF57756">
    <property type="entry name" value="Retrovirus zinc finger-like domains"/>
    <property type="match status" value="1"/>
</dbReference>
<proteinExistence type="predicted"/>
<dbReference type="InterPro" id="IPR036397">
    <property type="entry name" value="RNaseH_sf"/>
</dbReference>
<evidence type="ECO:0000313" key="6">
    <source>
        <dbReference type="EMBL" id="OLP78169.1"/>
    </source>
</evidence>
<sequence length="2194" mass="245239">MVVKQSRSTAAGENLFHCVRAGRKTKCRGGAGTEERNMALSASASAPDLRRPGSGGSDSLRKAGAAALAGSPSTQNLTTTLYEQMKSKGLFKNHFPNIPPAGKSINVPLADSSERDLQPEVYFPLPQTPVNERKYRRISHQPGEIYVHHGLKDQKLPAEEFRYGIRGQKGASTEDTMKAGLLMGVAAYQNEVAESIYESRKKEPLGKPFHRGHSLKMLPEGYGNPSGSGAPGRLQDFLEAELMLLALPTTYTKDRWGAKLLEYVSGEAEEVCEGLALEKITKEDGHKLIFDALDGRYRELEKEALHNHLHEYFYELKIRPGESYRNMTVRLDTSYRRLQEHSVELPEEVRGWFLLQKLKLDQAAQALLLTSTKGSLKYSEINKAVQAIFPQGVAASTTGRTREVFSAEGDETMDIESENAEDVYEAIAEQFQLADEYEEEDALDVFETYKDIRRRVQEKKLGRGYKGHQDGDWKLSGTLKGKLELMKSKTRCHVCKELGHWKRECPKRTQQSGGRQTRAGGSNDAMVADDSGEGYKNLAEEHFLDIDEIEKYEIFLAERGGEIDVVVASKDEAIDQNDEVKGDFEHSLQQFFTSSAGSNRTLELLVGSPRAKAMSYAGQMEQDVPMEWFMRTQLITELLSEVSAVGSPEELSDLSAKILDEAPDLSDDEPVGDVPGIAGSLGNIIFNVGKFQKAGQLVNFKTAYLTDKRYTAWVRKFIKGKSDPATGKTNHPTMTQYRLYVALRDQRKSMRLKGMNEQGQVEQHSQVPLLTSRPKARATPPTGSRASSSNQSAVVTTSGAVQQRVRNPPVQEPENDDQWLLMPATGQYRQENQAERRRRLIHEQIENLTHQLELLEESEATGYGVDVMLLQVGSGEEVSRPKSHHVTKLRRATEFNQQLCVDTFEQEVRDQRVHFLNICDEATGYQMCVPLWKGMQAKVVRNAYRKNWRRWAGAPVRLFSDGGKEFEGEFEHGLSLDGTYGDTSAAYSPWQNGLVEKRGDVWKTAYAKAQLEAFLEADGAARVRKAMEHRNRFENRHHWHGPAVVIGKSGGSKVWVAKGTKVYRCCPEQLRALSPDQEAAVRLLPADMVCIRDNVSARGAGNYHDLSALERPPDVEEGEQSEPPLEHGEEDWRQAAGVGPMEEVENEPVAPPDNRQGETRGPVASPGDESPSKRARVQGEPSALSQMMRANLELLDSGRPASSGAGMMIDASAVPVPEGEEPDDGLEVHITEGDHWIIDHGRRKLVRVHVVERDKLFVPELANLPVKSSDVEAQCVVIGFDRLGTKKAVSYAHQASGELSLFKRGVLWTGRTEFSLKDGWSVVEGTAHECHEVQMKKGRKEVNEREIAADRREGLDKAKLKEWKKLVDSGAILVHEGDKARHLRHGMDSKRILKSRFVVTEAEPQSSPQTCDLKARWCIRGYLDPDLLDLDTSAPTLTMEGFAVAMQLLASKKWKLNIADVEGAFLRGDALDPKRGRLFIELPPGGVPGIKPGSLVEAVKTVYGLADAPKAWWSCFKGKLESLGMKMSRFDSCLFYYYSRGEVAGTVALHVDDLCAGGNQEFEDNVLKPLREMYPFKHWKVGKGEFLGKMLEQQSDGSICIQQSEYAKQFKGLDLSRLRRREKSDKVTEEERTQMRGILGGVNWLVSGSRPDLAAWRSLLQQRVCDATVGDLVEVNKLVSQVHDNHGAHVWIRHIPCHEVQFAMLSDASWANAMGCCSQAGYMIAACDQKLPSGQWGVFSVLRWRSYKQSRQTHSTLGAELLALSRGLAEVRWVRSMWAEALQQQYELRNDEHWSCKIPITAVIDCKPVFDHVGGPLLAVKDKRVAIEMMLVKEDIARYNVSLRWMATKQMIVDVLTKRGAPLNLFKKVMKEGRFILVENEEVAAVTSKGGVPIAGKDVIYCVGLEPDTEAHRQMYRYTHNNFNPGERIARNYRWPDETRNDKFRFGLGQGQAQEGAGAKAVLNWDVEDDGRLTDYRDVQHAKVYHKMHQKQGANGPPIDPEYRFGIKSGISDYTAKSCIQGYYSLEDQLPDQDLGRCLKPGRRNVTVETRAFGVPSVRTDVPAPAPGKRSIADNCSYGDECSAAALLNPQRFENRGVPDRDFLIRRSKDELRAIVGACDVEGGRGVLASSTMASPWFPSTPCSMCIRRGSRIESQRSTRVPVQVSPPTRGLFDPPRRWARCHLTMESPLIHFT</sequence>
<keyword evidence="1" id="KW-0479">Metal-binding</keyword>
<dbReference type="PROSITE" id="PS50994">
    <property type="entry name" value="INTEGRASE"/>
    <property type="match status" value="1"/>
</dbReference>
<dbReference type="Gene3D" id="3.30.420.10">
    <property type="entry name" value="Ribonuclease H-like superfamily/Ribonuclease H"/>
    <property type="match status" value="1"/>
</dbReference>
<dbReference type="Gene3D" id="4.10.60.10">
    <property type="entry name" value="Zinc finger, CCHC-type"/>
    <property type="match status" value="1"/>
</dbReference>
<dbReference type="EMBL" id="LSRX01001653">
    <property type="protein sequence ID" value="OLP78169.1"/>
    <property type="molecule type" value="Genomic_DNA"/>
</dbReference>
<dbReference type="InterPro" id="IPR001584">
    <property type="entry name" value="Integrase_cat-core"/>
</dbReference>
<feature type="coiled-coil region" evidence="2">
    <location>
        <begin position="831"/>
        <end position="858"/>
    </location>
</feature>
<evidence type="ECO:0000256" key="1">
    <source>
        <dbReference type="PROSITE-ProRule" id="PRU00047"/>
    </source>
</evidence>
<dbReference type="GO" id="GO:0015074">
    <property type="term" value="P:DNA integration"/>
    <property type="evidence" value="ECO:0007669"/>
    <property type="project" value="InterPro"/>
</dbReference>
<dbReference type="InterPro" id="IPR001878">
    <property type="entry name" value="Znf_CCHC"/>
</dbReference>
<dbReference type="InterPro" id="IPR036875">
    <property type="entry name" value="Znf_CCHC_sf"/>
</dbReference>
<keyword evidence="7" id="KW-1185">Reference proteome</keyword>
<dbReference type="Pfam" id="PF07727">
    <property type="entry name" value="RVT_2"/>
    <property type="match status" value="1"/>
</dbReference>
<feature type="region of interest" description="Disordered" evidence="3">
    <location>
        <begin position="506"/>
        <end position="531"/>
    </location>
</feature>
<name>A0A1Q9C5G4_SYMMI</name>
<evidence type="ECO:0000313" key="7">
    <source>
        <dbReference type="Proteomes" id="UP000186817"/>
    </source>
</evidence>
<gene>
    <name evidence="6" type="primary">GIP</name>
    <name evidence="6" type="ORF">AK812_SmicGene41686</name>
</gene>
<dbReference type="InterPro" id="IPR057428">
    <property type="entry name" value="EFHB_EF-hand_C"/>
</dbReference>
<feature type="compositionally biased region" description="Polar residues" evidence="3">
    <location>
        <begin position="757"/>
        <end position="769"/>
    </location>
</feature>
<keyword evidence="2" id="KW-0175">Coiled coil</keyword>